<evidence type="ECO:0008006" key="3">
    <source>
        <dbReference type="Google" id="ProtNLM"/>
    </source>
</evidence>
<name>A0ABS4JLI1_9BACL</name>
<organism evidence="1 2">
    <name type="scientific">Paenibacillus shirakamiensis</name>
    <dbReference type="NCBI Taxonomy" id="1265935"/>
    <lineage>
        <taxon>Bacteria</taxon>
        <taxon>Bacillati</taxon>
        <taxon>Bacillota</taxon>
        <taxon>Bacilli</taxon>
        <taxon>Bacillales</taxon>
        <taxon>Paenibacillaceae</taxon>
        <taxon>Paenibacillus</taxon>
    </lineage>
</organism>
<evidence type="ECO:0000313" key="1">
    <source>
        <dbReference type="EMBL" id="MBP2002569.1"/>
    </source>
</evidence>
<reference evidence="1 2" key="1">
    <citation type="submission" date="2021-03" db="EMBL/GenBank/DDBJ databases">
        <title>Genomic Encyclopedia of Type Strains, Phase IV (KMG-IV): sequencing the most valuable type-strain genomes for metagenomic binning, comparative biology and taxonomic classification.</title>
        <authorList>
            <person name="Goeker M."/>
        </authorList>
    </citation>
    <scope>NUCLEOTIDE SEQUENCE [LARGE SCALE GENOMIC DNA]</scope>
    <source>
        <strain evidence="1 2">DSM 26806</strain>
    </source>
</reference>
<accession>A0ABS4JLI1</accession>
<gene>
    <name evidence="1" type="ORF">J2Z69_003655</name>
</gene>
<comment type="caution">
    <text evidence="1">The sequence shown here is derived from an EMBL/GenBank/DDBJ whole genome shotgun (WGS) entry which is preliminary data.</text>
</comment>
<protein>
    <recommendedName>
        <fullName evidence="3">Phage protein</fullName>
    </recommendedName>
</protein>
<evidence type="ECO:0000313" key="2">
    <source>
        <dbReference type="Proteomes" id="UP001519288"/>
    </source>
</evidence>
<dbReference type="Proteomes" id="UP001519288">
    <property type="component" value="Unassembled WGS sequence"/>
</dbReference>
<sequence length="64" mass="7580">MNNLISKVEAENRARERWSQWRLLLSDMNITYTDLMIMDDEDIAEANAALDLYQKLMDKQTKKS</sequence>
<dbReference type="EMBL" id="JAGGLD010000009">
    <property type="protein sequence ID" value="MBP2002569.1"/>
    <property type="molecule type" value="Genomic_DNA"/>
</dbReference>
<keyword evidence="2" id="KW-1185">Reference proteome</keyword>
<proteinExistence type="predicted"/>